<dbReference type="InterPro" id="IPR032820">
    <property type="entry name" value="ATPase_put"/>
</dbReference>
<keyword evidence="1" id="KW-0472">Membrane</keyword>
<keyword evidence="3" id="KW-1185">Reference proteome</keyword>
<keyword evidence="1" id="KW-0812">Transmembrane</keyword>
<gene>
    <name evidence="2" type="ORF">SAMN02745206_02352</name>
</gene>
<evidence type="ECO:0000313" key="2">
    <source>
        <dbReference type="EMBL" id="SHF62071.1"/>
    </source>
</evidence>
<proteinExistence type="predicted"/>
<dbReference type="AlphaFoldDB" id="A0A1M5D529"/>
<feature type="transmembrane region" description="Helical" evidence="1">
    <location>
        <begin position="20"/>
        <end position="44"/>
    </location>
</feature>
<dbReference type="Pfam" id="PF09527">
    <property type="entry name" value="ATPase_gene1"/>
    <property type="match status" value="1"/>
</dbReference>
<keyword evidence="1" id="KW-1133">Transmembrane helix</keyword>
<organism evidence="2 3">
    <name type="scientific">Desulfacinum infernum DSM 9756</name>
    <dbReference type="NCBI Taxonomy" id="1121391"/>
    <lineage>
        <taxon>Bacteria</taxon>
        <taxon>Pseudomonadati</taxon>
        <taxon>Thermodesulfobacteriota</taxon>
        <taxon>Syntrophobacteria</taxon>
        <taxon>Syntrophobacterales</taxon>
        <taxon>Syntrophobacteraceae</taxon>
        <taxon>Desulfacinum</taxon>
    </lineage>
</organism>
<evidence type="ECO:0000313" key="3">
    <source>
        <dbReference type="Proteomes" id="UP000184076"/>
    </source>
</evidence>
<name>A0A1M5D529_9BACT</name>
<dbReference type="EMBL" id="FQVB01000022">
    <property type="protein sequence ID" value="SHF62071.1"/>
    <property type="molecule type" value="Genomic_DNA"/>
</dbReference>
<sequence>MIFYTKSPMKEETKKLLRQVGLASTLGFSVAFAIFIGAGLGFWLDSTLGTFPWLTLVFLVMGIIAGFRNYYRFMRKQQREEERKS</sequence>
<accession>A0A1M5D529</accession>
<reference evidence="3" key="1">
    <citation type="submission" date="2016-11" db="EMBL/GenBank/DDBJ databases">
        <authorList>
            <person name="Varghese N."/>
            <person name="Submissions S."/>
        </authorList>
    </citation>
    <scope>NUCLEOTIDE SEQUENCE [LARGE SCALE GENOMIC DNA]</scope>
    <source>
        <strain evidence="3">DSM 9756</strain>
    </source>
</reference>
<evidence type="ECO:0000256" key="1">
    <source>
        <dbReference type="SAM" id="Phobius"/>
    </source>
</evidence>
<dbReference type="Proteomes" id="UP000184076">
    <property type="component" value="Unassembled WGS sequence"/>
</dbReference>
<dbReference type="STRING" id="1121391.SAMN02745206_02352"/>
<feature type="transmembrane region" description="Helical" evidence="1">
    <location>
        <begin position="50"/>
        <end position="71"/>
    </location>
</feature>
<protein>
    <submittedName>
        <fullName evidence="2">F0F1-ATPase subunit, putative</fullName>
    </submittedName>
</protein>